<reference evidence="5 6" key="1">
    <citation type="submission" date="2021-05" db="EMBL/GenBank/DDBJ databases">
        <title>Kineosporia and Streptomyces sp. nov. two new marine actinobacteria isolated from Coral.</title>
        <authorList>
            <person name="Buangrab K."/>
            <person name="Sutthacheep M."/>
            <person name="Yeemin T."/>
            <person name="Harunari E."/>
            <person name="Igarashi Y."/>
            <person name="Kanchanasin P."/>
            <person name="Tanasupawat S."/>
            <person name="Phongsopitanun W."/>
        </authorList>
    </citation>
    <scope>NUCLEOTIDE SEQUENCE [LARGE SCALE GENOMIC DNA]</scope>
    <source>
        <strain evidence="5 6">J2-2</strain>
    </source>
</reference>
<dbReference type="InterPro" id="IPR050214">
    <property type="entry name" value="Cys_Synth/Cystath_Beta-Synth"/>
</dbReference>
<evidence type="ECO:0000313" key="5">
    <source>
        <dbReference type="EMBL" id="MBT0768169.1"/>
    </source>
</evidence>
<keyword evidence="2" id="KW-0663">Pyridoxal phosphate</keyword>
<evidence type="ECO:0000256" key="1">
    <source>
        <dbReference type="ARBA" id="ARBA00001933"/>
    </source>
</evidence>
<evidence type="ECO:0000259" key="4">
    <source>
        <dbReference type="Pfam" id="PF00291"/>
    </source>
</evidence>
<evidence type="ECO:0000313" key="6">
    <source>
        <dbReference type="Proteomes" id="UP001197247"/>
    </source>
</evidence>
<sequence length="494" mass="51347">MARFESVLDSVGGTPLIRLTRAVAGLRPRIYVKAEWQNPGGGVKDRAALWMLRQAEADGSLRPGGTVVEATSGNTGIGLALIAAHLGYRAVIFAGSRISAEKQAQITAYGAELRLVDAFVPRDHPDSLRSHAQRYAEQTPGAWLAGQYDNPANPASHAATTGPEIWDDTDGTVTHLVACVGTGGTISGAGRYLKTAGAGRVRVIGADPITSSYSGGDGSLKYIEGAGHFVHPDTVHDLWPRALDGGVIDEYVGIGDRLAIDTVRQLARTEGILAGGSSGVALAAALQVAGRLDENHTVVVLLPDSGRSYLSTYFNDRWLAVNGFTDPEPGTPTVGEVAGPVTAVEEGFSRAELPNVNSVDDVLLLAHRRPARTLAPHPSDIIGWTTARRLRDPAWSVAAAGPVGVALGAGLAVTDPAVQAWALCSSTRDDVALVLTDGRVTGALTRDTLTRATSQVVAQPAAQPGSRPGVRATASAPARPAAAASAHRPSRTKV</sequence>
<dbReference type="Proteomes" id="UP001197247">
    <property type="component" value="Unassembled WGS sequence"/>
</dbReference>
<organism evidence="5 6">
    <name type="scientific">Kineosporia corallincola</name>
    <dbReference type="NCBI Taxonomy" id="2835133"/>
    <lineage>
        <taxon>Bacteria</taxon>
        <taxon>Bacillati</taxon>
        <taxon>Actinomycetota</taxon>
        <taxon>Actinomycetes</taxon>
        <taxon>Kineosporiales</taxon>
        <taxon>Kineosporiaceae</taxon>
        <taxon>Kineosporia</taxon>
    </lineage>
</organism>
<evidence type="ECO:0000256" key="3">
    <source>
        <dbReference type="SAM" id="MobiDB-lite"/>
    </source>
</evidence>
<dbReference type="InterPro" id="IPR001926">
    <property type="entry name" value="TrpB-like_PALP"/>
</dbReference>
<feature type="region of interest" description="Disordered" evidence="3">
    <location>
        <begin position="455"/>
        <end position="494"/>
    </location>
</feature>
<dbReference type="CDD" id="cd01561">
    <property type="entry name" value="CBS_like"/>
    <property type="match status" value="1"/>
</dbReference>
<dbReference type="InterPro" id="IPR036052">
    <property type="entry name" value="TrpB-like_PALP_sf"/>
</dbReference>
<dbReference type="SUPFAM" id="SSF53686">
    <property type="entry name" value="Tryptophan synthase beta subunit-like PLP-dependent enzymes"/>
    <property type="match status" value="1"/>
</dbReference>
<dbReference type="EMBL" id="JAHBAY010000002">
    <property type="protein sequence ID" value="MBT0768169.1"/>
    <property type="molecule type" value="Genomic_DNA"/>
</dbReference>
<protein>
    <submittedName>
        <fullName evidence="5">Cysteine synthase family protein</fullName>
    </submittedName>
</protein>
<dbReference type="Gene3D" id="3.40.50.1100">
    <property type="match status" value="2"/>
</dbReference>
<accession>A0ABS5TAS1</accession>
<feature type="compositionally biased region" description="Low complexity" evidence="3">
    <location>
        <begin position="471"/>
        <end position="487"/>
    </location>
</feature>
<evidence type="ECO:0000256" key="2">
    <source>
        <dbReference type="ARBA" id="ARBA00022898"/>
    </source>
</evidence>
<comment type="cofactor">
    <cofactor evidence="1">
        <name>pyridoxal 5'-phosphate</name>
        <dbReference type="ChEBI" id="CHEBI:597326"/>
    </cofactor>
</comment>
<name>A0ABS5TAS1_9ACTN</name>
<dbReference type="PANTHER" id="PTHR10314">
    <property type="entry name" value="CYSTATHIONINE BETA-SYNTHASE"/>
    <property type="match status" value="1"/>
</dbReference>
<feature type="domain" description="Tryptophan synthase beta chain-like PALP" evidence="4">
    <location>
        <begin position="8"/>
        <end position="304"/>
    </location>
</feature>
<keyword evidence="6" id="KW-1185">Reference proteome</keyword>
<proteinExistence type="predicted"/>
<gene>
    <name evidence="5" type="ORF">KIH74_04500</name>
</gene>
<dbReference type="Pfam" id="PF00291">
    <property type="entry name" value="PALP"/>
    <property type="match status" value="1"/>
</dbReference>
<dbReference type="RefSeq" id="WP_214154474.1">
    <property type="nucleotide sequence ID" value="NZ_JAHBAY010000002.1"/>
</dbReference>
<comment type="caution">
    <text evidence="5">The sequence shown here is derived from an EMBL/GenBank/DDBJ whole genome shotgun (WGS) entry which is preliminary data.</text>
</comment>